<evidence type="ECO:0000313" key="1">
    <source>
        <dbReference type="EMBL" id="GLK69842.1"/>
    </source>
</evidence>
<protein>
    <recommendedName>
        <fullName evidence="3">Nucleoside-diphosphate sugar epimerase</fullName>
    </recommendedName>
</protein>
<dbReference type="Pfam" id="PF06258">
    <property type="entry name" value="Mito_fiss_Elm1"/>
    <property type="match status" value="1"/>
</dbReference>
<sequence length="390" mass="41098">MNAGCASCARRTGPVAAVPIPLTRGAMSDGPRASEPLIWLLTDDRPGNRTQAVGAARTVGWPTVEKRLAFNDRQTIATPRLGATLETLDEASRASIVPPYPDLVIAAGRRAVPVAAWLRREAGARVVLIGRRTPDGVADLTVRTAYLRQVPHPRLLELALPLTQIDAERLAEARSAEPDPLEGLARPRVAFLVGGPTGQHDMSDAFAAGMAREVAAAAADAGGGLAILTSRRTPASAVAAIRGAAPGARLIAWSPDATYNPYVATLANADLLVVTGESESMLAEAVAAGLPLTIYPLVARPLSAKARVRAGIASLALGHGPLAALCGRVMSEGWVAPRRDLVVMHRLIEERGWGRVFDGRLNREPPLPHDERRALGDRIRAVMAEGKATA</sequence>
<name>A0A9W6J365_9HYPH</name>
<dbReference type="Proteomes" id="UP001143372">
    <property type="component" value="Unassembled WGS sequence"/>
</dbReference>
<evidence type="ECO:0008006" key="3">
    <source>
        <dbReference type="Google" id="ProtNLM"/>
    </source>
</evidence>
<reference evidence="1" key="2">
    <citation type="submission" date="2023-01" db="EMBL/GenBank/DDBJ databases">
        <authorList>
            <person name="Sun Q."/>
            <person name="Evtushenko L."/>
        </authorList>
    </citation>
    <scope>NUCLEOTIDE SEQUENCE</scope>
    <source>
        <strain evidence="1">VKM B-2347</strain>
    </source>
</reference>
<dbReference type="EMBL" id="BSFI01000023">
    <property type="protein sequence ID" value="GLK69842.1"/>
    <property type="molecule type" value="Genomic_DNA"/>
</dbReference>
<organism evidence="1 2">
    <name type="scientific">Hansschlegelia plantiphila</name>
    <dbReference type="NCBI Taxonomy" id="374655"/>
    <lineage>
        <taxon>Bacteria</taxon>
        <taxon>Pseudomonadati</taxon>
        <taxon>Pseudomonadota</taxon>
        <taxon>Alphaproteobacteria</taxon>
        <taxon>Hyphomicrobiales</taxon>
        <taxon>Methylopilaceae</taxon>
        <taxon>Hansschlegelia</taxon>
    </lineage>
</organism>
<gene>
    <name evidence="1" type="ORF">GCM10008179_34800</name>
</gene>
<keyword evidence="2" id="KW-1185">Reference proteome</keyword>
<comment type="caution">
    <text evidence="1">The sequence shown here is derived from an EMBL/GenBank/DDBJ whole genome shotgun (WGS) entry which is preliminary data.</text>
</comment>
<dbReference type="AlphaFoldDB" id="A0A9W6J365"/>
<evidence type="ECO:0000313" key="2">
    <source>
        <dbReference type="Proteomes" id="UP001143372"/>
    </source>
</evidence>
<reference evidence="1" key="1">
    <citation type="journal article" date="2014" name="Int. J. Syst. Evol. Microbiol.">
        <title>Complete genome sequence of Corynebacterium casei LMG S-19264T (=DSM 44701T), isolated from a smear-ripened cheese.</title>
        <authorList>
            <consortium name="US DOE Joint Genome Institute (JGI-PGF)"/>
            <person name="Walter F."/>
            <person name="Albersmeier A."/>
            <person name="Kalinowski J."/>
            <person name="Ruckert C."/>
        </authorList>
    </citation>
    <scope>NUCLEOTIDE SEQUENCE</scope>
    <source>
        <strain evidence="1">VKM B-2347</strain>
    </source>
</reference>
<dbReference type="InterPro" id="IPR009367">
    <property type="entry name" value="Elm1-like"/>
</dbReference>
<proteinExistence type="predicted"/>
<accession>A0A9W6J365</accession>